<accession>A0A6L9G4A3</accession>
<dbReference type="Proteomes" id="UP000477543">
    <property type="component" value="Unassembled WGS sequence"/>
</dbReference>
<feature type="compositionally biased region" description="Polar residues" evidence="1">
    <location>
        <begin position="187"/>
        <end position="196"/>
    </location>
</feature>
<feature type="signal peptide" evidence="2">
    <location>
        <begin position="1"/>
        <end position="26"/>
    </location>
</feature>
<feature type="chain" id="PRO_5026869152" description="Alternate-type signal peptide domain-containing protein" evidence="2">
    <location>
        <begin position="27"/>
        <end position="196"/>
    </location>
</feature>
<organism evidence="3 4">
    <name type="scientific">Glutamicibacter soli</name>
    <dbReference type="NCBI Taxonomy" id="453836"/>
    <lineage>
        <taxon>Bacteria</taxon>
        <taxon>Bacillati</taxon>
        <taxon>Actinomycetota</taxon>
        <taxon>Actinomycetes</taxon>
        <taxon>Micrococcales</taxon>
        <taxon>Micrococcaceae</taxon>
        <taxon>Glutamicibacter</taxon>
    </lineage>
</organism>
<dbReference type="RefSeq" id="WP_161448752.1">
    <property type="nucleotide sequence ID" value="NZ_WYDN01000006.1"/>
</dbReference>
<name>A0A6L9G4A3_9MICC</name>
<comment type="caution">
    <text evidence="3">The sequence shown here is derived from an EMBL/GenBank/DDBJ whole genome shotgun (WGS) entry which is preliminary data.</text>
</comment>
<evidence type="ECO:0000256" key="2">
    <source>
        <dbReference type="SAM" id="SignalP"/>
    </source>
</evidence>
<dbReference type="AlphaFoldDB" id="A0A6L9G4A3"/>
<keyword evidence="2" id="KW-0732">Signal</keyword>
<feature type="region of interest" description="Disordered" evidence="1">
    <location>
        <begin position="176"/>
        <end position="196"/>
    </location>
</feature>
<evidence type="ECO:0000313" key="4">
    <source>
        <dbReference type="Proteomes" id="UP000477543"/>
    </source>
</evidence>
<evidence type="ECO:0008006" key="5">
    <source>
        <dbReference type="Google" id="ProtNLM"/>
    </source>
</evidence>
<evidence type="ECO:0000256" key="1">
    <source>
        <dbReference type="SAM" id="MobiDB-lite"/>
    </source>
</evidence>
<reference evidence="3 4" key="1">
    <citation type="submission" date="2020-01" db="EMBL/GenBank/DDBJ databases">
        <title>Glutamicibacter soli M275.</title>
        <authorList>
            <person name="Meng X."/>
        </authorList>
    </citation>
    <scope>NUCLEOTIDE SEQUENCE [LARGE SCALE GENOMIC DNA]</scope>
    <source>
        <strain evidence="3 4">M275</strain>
    </source>
</reference>
<sequence length="196" mass="19519">MPKPLKFAFAAAVVLVLGLSAQNTVAAWRAEGQVDAGSIKTGSLSLLAGNGTESGKDYVFRELQTQNLLPGSFVQAPLTISNAGTTPLAYGLTGITTGTDSVSAKDKALAAAARVGIYADVPPGSCTGTQQITGQLLYSGSLAAGASFASPRGLAPAGTAGASDILCVRLSLPSGTAQSAAGGRMTPTLSFTGQQK</sequence>
<evidence type="ECO:0000313" key="3">
    <source>
        <dbReference type="EMBL" id="NAZ16084.1"/>
    </source>
</evidence>
<dbReference type="EMBL" id="WYDN01000006">
    <property type="protein sequence ID" value="NAZ16084.1"/>
    <property type="molecule type" value="Genomic_DNA"/>
</dbReference>
<proteinExistence type="predicted"/>
<protein>
    <recommendedName>
        <fullName evidence="5">Alternate-type signal peptide domain-containing protein</fullName>
    </recommendedName>
</protein>
<gene>
    <name evidence="3" type="ORF">GT020_08405</name>
</gene>